<dbReference type="GO" id="GO:0005737">
    <property type="term" value="C:cytoplasm"/>
    <property type="evidence" value="ECO:0007669"/>
    <property type="project" value="UniProtKB-SubCell"/>
</dbReference>
<evidence type="ECO:0000313" key="3">
    <source>
        <dbReference type="EMBL" id="MTV36645.1"/>
    </source>
</evidence>
<keyword evidence="2" id="KW-0204">Cytolysis</keyword>
<dbReference type="GO" id="GO:0016746">
    <property type="term" value="F:acyltransferase activity"/>
    <property type="evidence" value="ECO:0007669"/>
    <property type="project" value="UniProtKB-UniRule"/>
</dbReference>
<name>A0A6L6PE81_9BURK</name>
<reference evidence="3 4" key="1">
    <citation type="submission" date="2019-11" db="EMBL/GenBank/DDBJ databases">
        <title>Type strains purchased from KCTC, JCM and DSMZ.</title>
        <authorList>
            <person name="Lu H."/>
        </authorList>
    </citation>
    <scope>NUCLEOTIDE SEQUENCE [LARGE SCALE GENOMIC DNA]</scope>
    <source>
        <strain evidence="3 4">KCTC 22382</strain>
    </source>
</reference>
<dbReference type="OrthoDB" id="8775992at2"/>
<protein>
    <recommendedName>
        <fullName evidence="2">RTX toxin-activating lysine-acyltransferase</fullName>
        <ecNumber evidence="2">2.3.1.-</ecNumber>
    </recommendedName>
</protein>
<gene>
    <name evidence="3" type="ORF">GM676_03465</name>
</gene>
<dbReference type="Proteomes" id="UP000475582">
    <property type="component" value="Unassembled WGS sequence"/>
</dbReference>
<dbReference type="EC" id="2.3.1.-" evidence="2"/>
<dbReference type="GO" id="GO:0031640">
    <property type="term" value="P:killing of cells of another organism"/>
    <property type="evidence" value="ECO:0007669"/>
    <property type="project" value="UniProtKB-KW"/>
</dbReference>
<dbReference type="RefSeq" id="WP_155462002.1">
    <property type="nucleotide sequence ID" value="NZ_WNKY01000002.1"/>
</dbReference>
<organism evidence="3 4">
    <name type="scientific">Duganella radicis</name>
    <dbReference type="NCBI Taxonomy" id="551988"/>
    <lineage>
        <taxon>Bacteria</taxon>
        <taxon>Pseudomonadati</taxon>
        <taxon>Pseudomonadota</taxon>
        <taxon>Betaproteobacteria</taxon>
        <taxon>Burkholderiales</taxon>
        <taxon>Oxalobacteraceae</taxon>
        <taxon>Telluria group</taxon>
        <taxon>Duganella</taxon>
    </lineage>
</organism>
<dbReference type="EMBL" id="WNKY01000002">
    <property type="protein sequence ID" value="MTV36645.1"/>
    <property type="molecule type" value="Genomic_DNA"/>
</dbReference>
<evidence type="ECO:0000256" key="1">
    <source>
        <dbReference type="ARBA" id="ARBA00005686"/>
    </source>
</evidence>
<accession>A0A6L6PE81</accession>
<keyword evidence="2" id="KW-0963">Cytoplasm</keyword>
<keyword evidence="2 3" id="KW-0808">Transferase</keyword>
<comment type="similarity">
    <text evidence="1 2">Belongs to the RTX toxin acyltransferase family.</text>
</comment>
<evidence type="ECO:0000313" key="4">
    <source>
        <dbReference type="Proteomes" id="UP000475582"/>
    </source>
</evidence>
<dbReference type="Pfam" id="PF02794">
    <property type="entry name" value="HlyC"/>
    <property type="match status" value="2"/>
</dbReference>
<proteinExistence type="inferred from homology"/>
<dbReference type="AlphaFoldDB" id="A0A6L6PE81"/>
<dbReference type="InterPro" id="IPR003996">
    <property type="entry name" value="RTX_toxin-activating_protC_bac"/>
</dbReference>
<evidence type="ECO:0000256" key="2">
    <source>
        <dbReference type="RuleBase" id="RU368102"/>
    </source>
</evidence>
<dbReference type="GO" id="GO:0009404">
    <property type="term" value="P:toxin metabolic process"/>
    <property type="evidence" value="ECO:0007669"/>
    <property type="project" value="UniProtKB-UniRule"/>
</dbReference>
<keyword evidence="4" id="KW-1185">Reference proteome</keyword>
<sequence>MITFDDMLTQVGAFQQPQARKSLALGLASRLVEKKWGAARVAAHLPGLNAAIAANQFAFCFDAQARAVAFISWATVDAARMDRLIASGPAALGGGEWASGDNLWIMDFYVHVAMLPLVLLHLRDHVLDRHASAAYFRYRGGYRIAKQLTRADLSGFFGERRAAASLAQQKPAMNFDVLRERRESFMQYHQVGQIMRTLIQAGPAAPALLRSAHLVRTIATLRQFRVYEDAGGCPNGMLTWAWLSERTIARIEQQPLHAVHVSEWNEGETLCFFDVATSAASRAETIADVAGRLFPDQRHCLLYRASSAAAPAQCVPLDRQCPGDVIDRWLAASPALSGVLHV</sequence>
<comment type="subcellular location">
    <subcellularLocation>
        <location evidence="2">Cytoplasm</location>
    </subcellularLocation>
</comment>
<keyword evidence="2 3" id="KW-0012">Acyltransferase</keyword>
<comment type="caution">
    <text evidence="3">The sequence shown here is derived from an EMBL/GenBank/DDBJ whole genome shotgun (WGS) entry which is preliminary data.</text>
</comment>
<comment type="function">
    <text evidence="2">Involved in fatty acylation of protoxin at internal lysine residues, thereby converting it to the active toxin.</text>
</comment>